<organism evidence="3 5">
    <name type="scientific">Fulvivirga sedimenti</name>
    <dbReference type="NCBI Taxonomy" id="2879465"/>
    <lineage>
        <taxon>Bacteria</taxon>
        <taxon>Pseudomonadati</taxon>
        <taxon>Bacteroidota</taxon>
        <taxon>Cytophagia</taxon>
        <taxon>Cytophagales</taxon>
        <taxon>Fulvivirgaceae</taxon>
        <taxon>Fulvivirga</taxon>
    </lineage>
</organism>
<dbReference type="InterPro" id="IPR012577">
    <property type="entry name" value="NIPSNAP"/>
</dbReference>
<gene>
    <name evidence="2" type="ORF">LDX50_09525</name>
    <name evidence="3" type="ORF">LDX50_15495</name>
    <name evidence="4" type="ORF">LDX50_21215</name>
</gene>
<dbReference type="AlphaFoldDB" id="A0A9X1HT38"/>
<name>A0A9X1HT38_9BACT</name>
<evidence type="ECO:0000313" key="5">
    <source>
        <dbReference type="Proteomes" id="UP001139409"/>
    </source>
</evidence>
<dbReference type="EMBL" id="JAIXNE010000002">
    <property type="protein sequence ID" value="MCA6075110.1"/>
    <property type="molecule type" value="Genomic_DNA"/>
</dbReference>
<evidence type="ECO:0000313" key="4">
    <source>
        <dbReference type="EMBL" id="MCA6077415.1"/>
    </source>
</evidence>
<proteinExistence type="predicted"/>
<dbReference type="Proteomes" id="UP001139409">
    <property type="component" value="Unassembled WGS sequence"/>
</dbReference>
<dbReference type="Gene3D" id="3.30.70.100">
    <property type="match status" value="2"/>
</dbReference>
<keyword evidence="5" id="KW-1185">Reference proteome</keyword>
<protein>
    <submittedName>
        <fullName evidence="3">NIPSNAP family protein</fullName>
    </submittedName>
</protein>
<evidence type="ECO:0000313" key="3">
    <source>
        <dbReference type="EMBL" id="MCA6076287.1"/>
    </source>
</evidence>
<evidence type="ECO:0000259" key="1">
    <source>
        <dbReference type="Pfam" id="PF07978"/>
    </source>
</evidence>
<sequence length="255" mass="29190">MKRRKFIQAASLTSAIPLSMTFGKASATSSLAEEKELYELRTYEVKFGSNQSLLVNYLKDVLQPALKRTGVNHFILFSEYGMSNPSNLHVLISYPTVAIYLAGQNLQNDQTFNSAAQEYDAIPADRPLYNRYTSSLLLAFDGLPKMNNPIEGASIFELRTYEGYSEDATRRKIKMFNVEEIDLFYKTGLHPVFFGDMISGPFRPSLVYMLGFKDMEERDANWKVFVDHPEWKRMSAKPEYANSVSNIRRLFLQPV</sequence>
<dbReference type="SUPFAM" id="SSF54909">
    <property type="entry name" value="Dimeric alpha+beta barrel"/>
    <property type="match status" value="1"/>
</dbReference>
<dbReference type="Pfam" id="PF07978">
    <property type="entry name" value="NIPSNAP"/>
    <property type="match status" value="1"/>
</dbReference>
<reference evidence="3" key="1">
    <citation type="submission" date="2021-09" db="EMBL/GenBank/DDBJ databases">
        <title>Fulvivirga sp. isolated from coastal sediment.</title>
        <authorList>
            <person name="Yu H."/>
        </authorList>
    </citation>
    <scope>NUCLEOTIDE SEQUENCE</scope>
    <source>
        <strain evidence="3">1062</strain>
    </source>
</reference>
<dbReference type="RefSeq" id="WP_225698216.1">
    <property type="nucleotide sequence ID" value="NZ_JAIXNE010000002.1"/>
</dbReference>
<accession>A0A9X1HT38</accession>
<dbReference type="EMBL" id="JAIXNE010000004">
    <property type="protein sequence ID" value="MCA6077415.1"/>
    <property type="molecule type" value="Genomic_DNA"/>
</dbReference>
<comment type="caution">
    <text evidence="3">The sequence shown here is derived from an EMBL/GenBank/DDBJ whole genome shotgun (WGS) entry which is preliminary data.</text>
</comment>
<dbReference type="EMBL" id="JAIXNE010000003">
    <property type="protein sequence ID" value="MCA6076287.1"/>
    <property type="molecule type" value="Genomic_DNA"/>
</dbReference>
<dbReference type="InterPro" id="IPR011008">
    <property type="entry name" value="Dimeric_a/b-barrel"/>
</dbReference>
<feature type="domain" description="NIPSNAP" evidence="1">
    <location>
        <begin position="156"/>
        <end position="255"/>
    </location>
</feature>
<evidence type="ECO:0000313" key="2">
    <source>
        <dbReference type="EMBL" id="MCA6075110.1"/>
    </source>
</evidence>